<feature type="transmembrane region" description="Helical" evidence="1">
    <location>
        <begin position="100"/>
        <end position="118"/>
    </location>
</feature>
<sequence length="309" mass="35959">MEAIVFFLMLYSIQKKYKKTLASSSMLVVIVAIMIHFTLLFVVLLYRQNEMVPYAFSACLFIICFYLAANQLIDFENSFEHFLMSSTQPGRQIKANNHRVISLMVVVMLIFIPISLLLPYDGILAIMEKIGYAITGFLFFLFSLIPTFETEGYGEEIKEDRAQLSELNPQLTQFVNIVQFVLTILVIIILLVGLWKGVVRLILYLRDNYVQKHLTIKFSENENITDEIFHLDSQLAKKSKRKRDFGQGEEKKVRRMYYSVIQRAIKKGLVWLPSLTPGELKEEIKNQFGTDITELTESYEEIRYGQKRE</sequence>
<accession>A0A847D791</accession>
<evidence type="ECO:0000313" key="2">
    <source>
        <dbReference type="EMBL" id="NLD32606.1"/>
    </source>
</evidence>
<feature type="transmembrane region" description="Helical" evidence="1">
    <location>
        <begin position="53"/>
        <end position="73"/>
    </location>
</feature>
<gene>
    <name evidence="2" type="ORF">GX662_10200</name>
</gene>
<dbReference type="Proteomes" id="UP000589373">
    <property type="component" value="Unassembled WGS sequence"/>
</dbReference>
<comment type="caution">
    <text evidence="2">The sequence shown here is derived from an EMBL/GenBank/DDBJ whole genome shotgun (WGS) entry which is preliminary data.</text>
</comment>
<dbReference type="AlphaFoldDB" id="A0A847D791"/>
<evidence type="ECO:0000256" key="1">
    <source>
        <dbReference type="SAM" id="Phobius"/>
    </source>
</evidence>
<protein>
    <submittedName>
        <fullName evidence="2">DUF4129 domain-containing protein</fullName>
    </submittedName>
</protein>
<keyword evidence="1" id="KW-0472">Membrane</keyword>
<organism evidence="2 3">
    <name type="scientific">Trichococcus flocculiformis</name>
    <dbReference type="NCBI Taxonomy" id="82803"/>
    <lineage>
        <taxon>Bacteria</taxon>
        <taxon>Bacillati</taxon>
        <taxon>Bacillota</taxon>
        <taxon>Bacilli</taxon>
        <taxon>Lactobacillales</taxon>
        <taxon>Carnobacteriaceae</taxon>
        <taxon>Trichococcus</taxon>
    </lineage>
</organism>
<keyword evidence="1" id="KW-0812">Transmembrane</keyword>
<keyword evidence="1" id="KW-1133">Transmembrane helix</keyword>
<proteinExistence type="predicted"/>
<dbReference type="EMBL" id="JAAZCD010000229">
    <property type="protein sequence ID" value="NLD32606.1"/>
    <property type="molecule type" value="Genomic_DNA"/>
</dbReference>
<feature type="transmembrane region" description="Helical" evidence="1">
    <location>
        <begin position="24"/>
        <end position="46"/>
    </location>
</feature>
<evidence type="ECO:0000313" key="3">
    <source>
        <dbReference type="Proteomes" id="UP000589373"/>
    </source>
</evidence>
<feature type="transmembrane region" description="Helical" evidence="1">
    <location>
        <begin position="130"/>
        <end position="148"/>
    </location>
</feature>
<reference evidence="2 3" key="1">
    <citation type="journal article" date="2020" name="Biotechnol. Biofuels">
        <title>New insights from the biogas microbiome by comprehensive genome-resolved metagenomics of nearly 1600 species originating from multiple anaerobic digesters.</title>
        <authorList>
            <person name="Campanaro S."/>
            <person name="Treu L."/>
            <person name="Rodriguez-R L.M."/>
            <person name="Kovalovszki A."/>
            <person name="Ziels R.M."/>
            <person name="Maus I."/>
            <person name="Zhu X."/>
            <person name="Kougias P.G."/>
            <person name="Basile A."/>
            <person name="Luo G."/>
            <person name="Schluter A."/>
            <person name="Konstantinidis K.T."/>
            <person name="Angelidaki I."/>
        </authorList>
    </citation>
    <scope>NUCLEOTIDE SEQUENCE [LARGE SCALE GENOMIC DNA]</scope>
    <source>
        <strain evidence="2">AS07pgkLD_105</strain>
    </source>
</reference>
<name>A0A847D791_9LACT</name>
<feature type="transmembrane region" description="Helical" evidence="1">
    <location>
        <begin position="174"/>
        <end position="195"/>
    </location>
</feature>